<dbReference type="PANTHER" id="PTHR30441:SF4">
    <property type="entry name" value="PROTEIN ASMA"/>
    <property type="match status" value="1"/>
</dbReference>
<dbReference type="Proteomes" id="UP001449795">
    <property type="component" value="Chromosome"/>
</dbReference>
<proteinExistence type="predicted"/>
<dbReference type="Pfam" id="PF05170">
    <property type="entry name" value="AsmA"/>
    <property type="match status" value="2"/>
</dbReference>
<dbReference type="RefSeq" id="WP_342629077.1">
    <property type="nucleotide sequence ID" value="NZ_CP152276.1"/>
</dbReference>
<sequence>MTGSGMEPGRGPGRAARRGRGWLLAASVIAVLALGGGAIAARTMIDPDALRQVVARAVWRQTGRTLHVGSVAVHVLPYPSVTVDDVALSDMPGGARANMLSAASLQARLALLPLLRHEIRLEDVRLAHPDLLVERLADGRANWQMRPPPAPASAPGPESVPGGAGGPSAAPRWRVRIGSVRVQDAVLAWDDREAHATGAVAVDHLLLDGLAGDAPTIDLRGHRPADAGVVFTLLGHVGRLAAPLPDAWPVRLYATLEIAGVRQGDATLDGSLSDPARLRGYDVAVRGNLGQLAALNRLFVHAGLPAVRDIALDARIVDLSAGGPAAPGLRYLHLRTGAADIGAWVPGLHLDHLALDAPTPADHLAVQAAGAYDGRPFDLQGALGTLAEIRAAVDTRLGTALPVDLTLRQGGASLKAGGSIGGAQSALDLHMTADRLALPGGRALDRLTADAHLAARGGEEVQLSGLRLDAAQLALAGDLTLARHAGTNGLPLLTGRVHAARLDLDALRPVGPVAEGASETAAPPAPAPASGSVPAEQVAALPFGGLHLLDGDLDLSAAQMRLGGETYRDAQAHIAVHGGRLAVDPLRADGTDRRVNGTLTIDDSGAGTGAVPRLSASLGSLVVPAEWAAAQAGMPPYLHGALQLVGTLEAQGRDRAALRTSLTGHLGLSLVNGQIDGRALGALLGPAAGAAQDSAAGLRCLAVHMGLADGRAALDTIGMQTYRLSVTGHGTIGLADQALDLHLVPQVLIGGTGAAMPVAVGGTVQAPRPRMDRVGPQQRFTLSIGPSSAVADPCPAALLAAREGQPGPSPGAAPKAKAPKALDFLRGLGLFR</sequence>
<dbReference type="InterPro" id="IPR052894">
    <property type="entry name" value="AsmA-related"/>
</dbReference>
<keyword evidence="2" id="KW-0472">Membrane</keyword>
<reference evidence="4 5" key="1">
    <citation type="submission" date="2024-04" db="EMBL/GenBank/DDBJ databases">
        <title>Complete genome sequence of Nguyenibacter vanlangesis HBCM-1154, a strain capable of nitrogen fixation, IAA production, and phosphorus solubilization isolated from sugarcane soil.</title>
        <authorList>
            <person name="MY HANH P."/>
        </authorList>
    </citation>
    <scope>NUCLEOTIDE SEQUENCE [LARGE SCALE GENOMIC DNA]</scope>
    <source>
        <strain evidence="4 5">HBCM 1154</strain>
    </source>
</reference>
<organism evidence="4 5">
    <name type="scientific">Nguyenibacter vanlangensis</name>
    <dbReference type="NCBI Taxonomy" id="1216886"/>
    <lineage>
        <taxon>Bacteria</taxon>
        <taxon>Pseudomonadati</taxon>
        <taxon>Pseudomonadota</taxon>
        <taxon>Alphaproteobacteria</taxon>
        <taxon>Acetobacterales</taxon>
        <taxon>Acetobacteraceae</taxon>
        <taxon>Nguyenibacter</taxon>
    </lineage>
</organism>
<evidence type="ECO:0000256" key="2">
    <source>
        <dbReference type="SAM" id="Phobius"/>
    </source>
</evidence>
<keyword evidence="2" id="KW-1133">Transmembrane helix</keyword>
<evidence type="ECO:0000313" key="4">
    <source>
        <dbReference type="EMBL" id="XAE43693.1"/>
    </source>
</evidence>
<feature type="domain" description="AsmA" evidence="3">
    <location>
        <begin position="24"/>
        <end position="195"/>
    </location>
</feature>
<feature type="domain" description="AsmA" evidence="3">
    <location>
        <begin position="464"/>
        <end position="713"/>
    </location>
</feature>
<keyword evidence="2" id="KW-0812">Transmembrane</keyword>
<dbReference type="PANTHER" id="PTHR30441">
    <property type="entry name" value="DUF748 DOMAIN-CONTAINING PROTEIN"/>
    <property type="match status" value="1"/>
</dbReference>
<evidence type="ECO:0000256" key="1">
    <source>
        <dbReference type="SAM" id="MobiDB-lite"/>
    </source>
</evidence>
<feature type="compositionally biased region" description="Low complexity" evidence="1">
    <location>
        <begin position="155"/>
        <end position="169"/>
    </location>
</feature>
<accession>A0ABZ3D7T5</accession>
<feature type="region of interest" description="Disordered" evidence="1">
    <location>
        <begin position="143"/>
        <end position="169"/>
    </location>
</feature>
<dbReference type="EMBL" id="CP152276">
    <property type="protein sequence ID" value="XAE43693.1"/>
    <property type="molecule type" value="Genomic_DNA"/>
</dbReference>
<gene>
    <name evidence="4" type="ORF">AAC691_04410</name>
</gene>
<keyword evidence="5" id="KW-1185">Reference proteome</keyword>
<protein>
    <submittedName>
        <fullName evidence="4">AsmA family protein</fullName>
    </submittedName>
</protein>
<evidence type="ECO:0000259" key="3">
    <source>
        <dbReference type="Pfam" id="PF05170"/>
    </source>
</evidence>
<evidence type="ECO:0000313" key="5">
    <source>
        <dbReference type="Proteomes" id="UP001449795"/>
    </source>
</evidence>
<dbReference type="InterPro" id="IPR007844">
    <property type="entry name" value="AsmA"/>
</dbReference>
<feature type="transmembrane region" description="Helical" evidence="2">
    <location>
        <begin position="21"/>
        <end position="41"/>
    </location>
</feature>
<name>A0ABZ3D7T5_9PROT</name>